<keyword evidence="5" id="KW-1185">Reference proteome</keyword>
<organism evidence="4 5">
    <name type="scientific">Cuscuta europaea</name>
    <name type="common">European dodder</name>
    <dbReference type="NCBI Taxonomy" id="41803"/>
    <lineage>
        <taxon>Eukaryota</taxon>
        <taxon>Viridiplantae</taxon>
        <taxon>Streptophyta</taxon>
        <taxon>Embryophyta</taxon>
        <taxon>Tracheophyta</taxon>
        <taxon>Spermatophyta</taxon>
        <taxon>Magnoliopsida</taxon>
        <taxon>eudicotyledons</taxon>
        <taxon>Gunneridae</taxon>
        <taxon>Pentapetalae</taxon>
        <taxon>asterids</taxon>
        <taxon>lamiids</taxon>
        <taxon>Solanales</taxon>
        <taxon>Convolvulaceae</taxon>
        <taxon>Cuscuteae</taxon>
        <taxon>Cuscuta</taxon>
        <taxon>Cuscuta subgen. Cuscuta</taxon>
    </lineage>
</organism>
<feature type="domain" description="Symplekin/Pta1 N-terminal" evidence="2">
    <location>
        <begin position="99"/>
        <end position="318"/>
    </location>
</feature>
<feature type="compositionally biased region" description="Basic and acidic residues" evidence="1">
    <location>
        <begin position="331"/>
        <end position="351"/>
    </location>
</feature>
<feature type="compositionally biased region" description="Basic and acidic residues" evidence="1">
    <location>
        <begin position="360"/>
        <end position="372"/>
    </location>
</feature>
<feature type="region of interest" description="Disordered" evidence="1">
    <location>
        <begin position="945"/>
        <end position="988"/>
    </location>
</feature>
<feature type="compositionally biased region" description="Polar residues" evidence="1">
    <location>
        <begin position="681"/>
        <end position="699"/>
    </location>
</feature>
<protein>
    <recommendedName>
        <fullName evidence="6">Symplekin</fullName>
    </recommendedName>
</protein>
<feature type="compositionally biased region" description="Polar residues" evidence="1">
    <location>
        <begin position="961"/>
        <end position="974"/>
    </location>
</feature>
<evidence type="ECO:0000259" key="3">
    <source>
        <dbReference type="Pfam" id="PF12295"/>
    </source>
</evidence>
<evidence type="ECO:0008006" key="6">
    <source>
        <dbReference type="Google" id="ProtNLM"/>
    </source>
</evidence>
<dbReference type="SUPFAM" id="SSF48371">
    <property type="entry name" value="ARM repeat"/>
    <property type="match status" value="1"/>
</dbReference>
<dbReference type="InterPro" id="IPR011989">
    <property type="entry name" value="ARM-like"/>
</dbReference>
<dbReference type="PANTHER" id="PTHR47184:SF3">
    <property type="entry name" value="PHOSPHATIDYLINOSITOL 3-AND 4-KINASE FAMILY PROTEIN-RELATED"/>
    <property type="match status" value="1"/>
</dbReference>
<evidence type="ECO:0000256" key="1">
    <source>
        <dbReference type="SAM" id="MobiDB-lite"/>
    </source>
</evidence>
<dbReference type="Gene3D" id="1.25.10.10">
    <property type="entry name" value="Leucine-rich Repeat Variant"/>
    <property type="match status" value="1"/>
</dbReference>
<feature type="region of interest" description="Disordered" evidence="1">
    <location>
        <begin position="331"/>
        <end position="380"/>
    </location>
</feature>
<dbReference type="EMBL" id="CAMAPE010000035">
    <property type="protein sequence ID" value="CAH9097810.1"/>
    <property type="molecule type" value="Genomic_DNA"/>
</dbReference>
<dbReference type="OrthoDB" id="331600at2759"/>
<dbReference type="InterPro" id="IPR032460">
    <property type="entry name" value="Symplekin/Pta1_N"/>
</dbReference>
<gene>
    <name evidence="4" type="ORF">CEURO_LOCUS14028</name>
</gene>
<proteinExistence type="predicted"/>
<dbReference type="Pfam" id="PF12295">
    <property type="entry name" value="Symplekin_C"/>
    <property type="match status" value="1"/>
</dbReference>
<sequence>MARPFLQEQVLPLLAAANNHGDLDVKHSSLRQAKDLLLSADSSQAAKVFPYLIDLQSSPESLLRKYLIQVIEDIATKPMEHTSILMPVLFESLRDSSSLVVKQTIISGTHIFCGLLEELSVQFHRRGLVERSHGELWTWMIKFKDAVFCALFEAVPVGIRLLAIKFLETYILLFTPDATDSEKFTSEASTKFRKAFNISWIVGHHPIMDPAALMSDANRTVGILLDLLHSASTLPGSLTISVVNSLATIAKKRPAHYNFILSALLDFNPNFEMTKGGHTASIQYSLRTAFLGFLRCTHPAILESRERLHKALRAMNAGDAADQVLRQLDKVMRNNDRASREARISKDDRPSNHLPISGDATRKRETPSDHENSNVNYDSAAKRVRYGLNNNVVPPAERNDSGKDCVNGVPHKVIVAVNAPSLVDQMISMIAALISEGERGVESLEILIAKIPPDVMADIVITNMKHLPINPPSSTKFDTLPLTRQADFGSTLSNSVEPIGSSVSKQTGTLPSQLPATVSSAVSSSITEMSTSLFSDSKRDPRRDPRRLDPRRVTTGSGVLPIPITEDNLNPMPSVVVKSEVDASSPFNGSPMPPVFPQLKNIAMSQNLKHEWGNTLESSEAASADWSAPKEEIQVEEADNSILDSDENATEVFSSAGKLEQQLITQEPCNVPMQDEVYSPSSVETEQLSPPISNTISSEDMSDCIPSVPPYIELTEEQQRGVGKLAIEQLINAYKRLRGEDSKQTGITMLSRLIAQMNTDADVAVMMQTHILSDYQEQKGHEVVIHVLYHLHTLMLSDPDQSSSYAASVYDKVLLGVAKSLLDTLPATDKSFGRLLSEVPYLPDSVMRLLADLCSERYLGKDVRDGDRVTQGLGAVWALILGRPPNRLACLDIALKCAVHSKEDVRAKAIRLVTNKLYVLSHISENIEQFATTTFLSAIDHRVSGENSKSGASDQIKEVGSQETCVSGSPNSDTGIPEIDSSKGAQFDSQSDSALTHAQAQRLVSLFFTLCTKKPSLLQLLFNNYGRAPKAVKQAIHRHIPILIRAVGSSSPELLHIISDPPQGCENLLTQVIQLLSEGTTPPPDLIAVVKHLYETKLKDASILIPMLSSFSKTEVLPIFPRLVSLPLDKFQIAMARILQGSAHTDPALSPAEVLVAIHDINPERDGLPLKKITDACSACFEQRTVFTQQVLTIALNRMVDQTPLPLLFMRTVIQAIDAFPTLVDVVMELLSKLVSRQVWKMPKLWVGFLKCVSQTQPHSFRVLLQLPPTPLESALNKYASLRGPLSAFANQSNIKNSLPRSTLAVLGLLEPNMQQLPHVSSSLHASEAVSPSPSVHGTALMR</sequence>
<dbReference type="Proteomes" id="UP001152484">
    <property type="component" value="Unassembled WGS sequence"/>
</dbReference>
<accession>A0A9P1ECZ3</accession>
<evidence type="ECO:0000313" key="5">
    <source>
        <dbReference type="Proteomes" id="UP001152484"/>
    </source>
</evidence>
<feature type="region of interest" description="Disordered" evidence="1">
    <location>
        <begin position="491"/>
        <end position="516"/>
    </location>
</feature>
<feature type="domain" description="Symplekin C-terminal" evidence="3">
    <location>
        <begin position="1100"/>
        <end position="1278"/>
    </location>
</feature>
<evidence type="ECO:0000313" key="4">
    <source>
        <dbReference type="EMBL" id="CAH9097810.1"/>
    </source>
</evidence>
<feature type="region of interest" description="Disordered" evidence="1">
    <location>
        <begin position="681"/>
        <end position="700"/>
    </location>
</feature>
<comment type="caution">
    <text evidence="4">The sequence shown here is derived from an EMBL/GenBank/DDBJ whole genome shotgun (WGS) entry which is preliminary data.</text>
</comment>
<dbReference type="InterPro" id="IPR022075">
    <property type="entry name" value="Symplekin_C"/>
</dbReference>
<feature type="compositionally biased region" description="Basic and acidic residues" evidence="1">
    <location>
        <begin position="536"/>
        <end position="552"/>
    </location>
</feature>
<reference evidence="4" key="1">
    <citation type="submission" date="2022-07" db="EMBL/GenBank/DDBJ databases">
        <authorList>
            <person name="Macas J."/>
            <person name="Novak P."/>
            <person name="Neumann P."/>
        </authorList>
    </citation>
    <scope>NUCLEOTIDE SEQUENCE</scope>
</reference>
<dbReference type="InterPro" id="IPR016024">
    <property type="entry name" value="ARM-type_fold"/>
</dbReference>
<evidence type="ECO:0000259" key="2">
    <source>
        <dbReference type="Pfam" id="PF11935"/>
    </source>
</evidence>
<feature type="region of interest" description="Disordered" evidence="1">
    <location>
        <begin position="529"/>
        <end position="566"/>
    </location>
</feature>
<feature type="region of interest" description="Disordered" evidence="1">
    <location>
        <begin position="1321"/>
        <end position="1343"/>
    </location>
</feature>
<dbReference type="Pfam" id="PF11935">
    <property type="entry name" value="SYMPK_PTA1_N"/>
    <property type="match status" value="1"/>
</dbReference>
<name>A0A9P1ECZ3_CUSEU</name>
<feature type="compositionally biased region" description="Polar residues" evidence="1">
    <location>
        <begin position="1321"/>
        <end position="1336"/>
    </location>
</feature>
<dbReference type="PANTHER" id="PTHR47184">
    <property type="entry name" value="PHOSPHATIDYLINOSITOL 3-AND 4-KINASE FAMILY PROTEIN-RELATED"/>
    <property type="match status" value="1"/>
</dbReference>